<protein>
    <submittedName>
        <fullName evidence="7">Resistance to homoserine/threonine (RhtB) family protein</fullName>
    </submittedName>
</protein>
<dbReference type="EMBL" id="FNPE01000004">
    <property type="protein sequence ID" value="SDY34262.1"/>
    <property type="molecule type" value="Genomic_DNA"/>
</dbReference>
<organism evidence="7 8">
    <name type="scientific">Delftia lacustris</name>
    <dbReference type="NCBI Taxonomy" id="558537"/>
    <lineage>
        <taxon>Bacteria</taxon>
        <taxon>Pseudomonadati</taxon>
        <taxon>Pseudomonadota</taxon>
        <taxon>Betaproteobacteria</taxon>
        <taxon>Burkholderiales</taxon>
        <taxon>Comamonadaceae</taxon>
        <taxon>Delftia</taxon>
    </lineage>
</organism>
<comment type="subcellular location">
    <subcellularLocation>
        <location evidence="1">Cell membrane</location>
        <topology evidence="1">Multi-pass membrane protein</topology>
    </subcellularLocation>
</comment>
<dbReference type="PANTHER" id="PTHR30086:SF21">
    <property type="entry name" value="TRANSPORT PROTEIN"/>
    <property type="match status" value="1"/>
</dbReference>
<proteinExistence type="predicted"/>
<evidence type="ECO:0000256" key="4">
    <source>
        <dbReference type="ARBA" id="ARBA00022989"/>
    </source>
</evidence>
<gene>
    <name evidence="7" type="ORF">SAMN05421547_10472</name>
</gene>
<keyword evidence="5 6" id="KW-0472">Membrane</keyword>
<evidence type="ECO:0000313" key="7">
    <source>
        <dbReference type="EMBL" id="SDY34262.1"/>
    </source>
</evidence>
<feature type="transmembrane region" description="Helical" evidence="6">
    <location>
        <begin position="148"/>
        <end position="170"/>
    </location>
</feature>
<reference evidence="7 8" key="1">
    <citation type="submission" date="2016-10" db="EMBL/GenBank/DDBJ databases">
        <authorList>
            <person name="de Groot N.N."/>
        </authorList>
    </citation>
    <scope>NUCLEOTIDE SEQUENCE [LARGE SCALE GENOMIC DNA]</scope>
    <source>
        <strain evidence="7 8">LMG 24775</strain>
    </source>
</reference>
<feature type="transmembrane region" description="Helical" evidence="6">
    <location>
        <begin position="6"/>
        <end position="26"/>
    </location>
</feature>
<feature type="transmembrane region" description="Helical" evidence="6">
    <location>
        <begin position="38"/>
        <end position="62"/>
    </location>
</feature>
<evidence type="ECO:0000313" key="8">
    <source>
        <dbReference type="Proteomes" id="UP000183417"/>
    </source>
</evidence>
<dbReference type="GO" id="GO:0015171">
    <property type="term" value="F:amino acid transmembrane transporter activity"/>
    <property type="evidence" value="ECO:0007669"/>
    <property type="project" value="TreeGrafter"/>
</dbReference>
<dbReference type="PIRSF" id="PIRSF006324">
    <property type="entry name" value="LeuE"/>
    <property type="match status" value="1"/>
</dbReference>
<evidence type="ECO:0000256" key="1">
    <source>
        <dbReference type="ARBA" id="ARBA00004651"/>
    </source>
</evidence>
<evidence type="ECO:0000256" key="2">
    <source>
        <dbReference type="ARBA" id="ARBA00022475"/>
    </source>
</evidence>
<dbReference type="RefSeq" id="WP_074921291.1">
    <property type="nucleotide sequence ID" value="NZ_CP141274.1"/>
</dbReference>
<evidence type="ECO:0000256" key="6">
    <source>
        <dbReference type="SAM" id="Phobius"/>
    </source>
</evidence>
<dbReference type="Proteomes" id="UP000183417">
    <property type="component" value="Unassembled WGS sequence"/>
</dbReference>
<dbReference type="Pfam" id="PF01810">
    <property type="entry name" value="LysE"/>
    <property type="match status" value="1"/>
</dbReference>
<accession>A0A1H3J2X7</accession>
<feature type="transmembrane region" description="Helical" evidence="6">
    <location>
        <begin position="68"/>
        <end position="89"/>
    </location>
</feature>
<name>A0A1H3J2X7_9BURK</name>
<dbReference type="AlphaFoldDB" id="A0A1H3J2X7"/>
<keyword evidence="4 6" id="KW-1133">Transmembrane helix</keyword>
<dbReference type="GO" id="GO:0005886">
    <property type="term" value="C:plasma membrane"/>
    <property type="evidence" value="ECO:0007669"/>
    <property type="project" value="UniProtKB-SubCell"/>
</dbReference>
<sequence length="205" mass="22004">MTEWIAVVTITLLAVISPGADFAMVTRNSLLRSRRAGLLTALGIGLGVLVHVGYTLLGVGLLMQQSTWLFDVVKLLGAAYLIYLGVTMLRSRPDGEMASHPAAVLSDMAALRTGFLTNALNPKTTVFVVSLFLQIVGQDTSLATQLAYGGFISLAHVGWFCIVALCFSAQRVRARLLAVRHWIDRAFGGMLVGFGVLLASAKLRL</sequence>
<keyword evidence="3 6" id="KW-0812">Transmembrane</keyword>
<dbReference type="PANTHER" id="PTHR30086">
    <property type="entry name" value="ARGININE EXPORTER PROTEIN ARGO"/>
    <property type="match status" value="1"/>
</dbReference>
<feature type="transmembrane region" description="Helical" evidence="6">
    <location>
        <begin position="182"/>
        <end position="201"/>
    </location>
</feature>
<keyword evidence="2" id="KW-1003">Cell membrane</keyword>
<evidence type="ECO:0000256" key="3">
    <source>
        <dbReference type="ARBA" id="ARBA00022692"/>
    </source>
</evidence>
<evidence type="ECO:0000256" key="5">
    <source>
        <dbReference type="ARBA" id="ARBA00023136"/>
    </source>
</evidence>
<dbReference type="InterPro" id="IPR001123">
    <property type="entry name" value="LeuE-type"/>
</dbReference>
<dbReference type="GeneID" id="94692093"/>
<feature type="transmembrane region" description="Helical" evidence="6">
    <location>
        <begin position="115"/>
        <end position="136"/>
    </location>
</feature>